<evidence type="ECO:0000256" key="1">
    <source>
        <dbReference type="ARBA" id="ARBA00023015"/>
    </source>
</evidence>
<dbReference type="InterPro" id="IPR037923">
    <property type="entry name" value="HTH-like"/>
</dbReference>
<evidence type="ECO:0000313" key="5">
    <source>
        <dbReference type="EMBL" id="RED65319.1"/>
    </source>
</evidence>
<comment type="caution">
    <text evidence="5">The sequence shown here is derived from an EMBL/GenBank/DDBJ whole genome shotgun (WGS) entry which is preliminary data.</text>
</comment>
<evidence type="ECO:0000256" key="3">
    <source>
        <dbReference type="ARBA" id="ARBA00023163"/>
    </source>
</evidence>
<gene>
    <name evidence="5" type="ORF">DFP98_12068</name>
</gene>
<dbReference type="SMART" id="SM00342">
    <property type="entry name" value="HTH_ARAC"/>
    <property type="match status" value="1"/>
</dbReference>
<evidence type="ECO:0000259" key="4">
    <source>
        <dbReference type="PROSITE" id="PS01124"/>
    </source>
</evidence>
<evidence type="ECO:0000256" key="2">
    <source>
        <dbReference type="ARBA" id="ARBA00023125"/>
    </source>
</evidence>
<dbReference type="Gene3D" id="1.10.10.60">
    <property type="entry name" value="Homeodomain-like"/>
    <property type="match status" value="1"/>
</dbReference>
<dbReference type="EMBL" id="QRDZ01000020">
    <property type="protein sequence ID" value="RED65319.1"/>
    <property type="molecule type" value="Genomic_DNA"/>
</dbReference>
<dbReference type="AlphaFoldDB" id="A0A3D9IUX5"/>
<dbReference type="SUPFAM" id="SSF51215">
    <property type="entry name" value="Regulatory protein AraC"/>
    <property type="match status" value="1"/>
</dbReference>
<organism evidence="5 6">
    <name type="scientific">Cohnella phaseoli</name>
    <dbReference type="NCBI Taxonomy" id="456490"/>
    <lineage>
        <taxon>Bacteria</taxon>
        <taxon>Bacillati</taxon>
        <taxon>Bacillota</taxon>
        <taxon>Bacilli</taxon>
        <taxon>Bacillales</taxon>
        <taxon>Paenibacillaceae</taxon>
        <taxon>Cohnella</taxon>
    </lineage>
</organism>
<dbReference type="Pfam" id="PF12833">
    <property type="entry name" value="HTH_18"/>
    <property type="match status" value="1"/>
</dbReference>
<dbReference type="SUPFAM" id="SSF46689">
    <property type="entry name" value="Homeodomain-like"/>
    <property type="match status" value="1"/>
</dbReference>
<keyword evidence="3" id="KW-0804">Transcription</keyword>
<proteinExistence type="predicted"/>
<dbReference type="PROSITE" id="PS01124">
    <property type="entry name" value="HTH_ARAC_FAMILY_2"/>
    <property type="match status" value="1"/>
</dbReference>
<protein>
    <submittedName>
        <fullName evidence="5">AraC-like DNA-binding protein</fullName>
    </submittedName>
</protein>
<keyword evidence="2 5" id="KW-0238">DNA-binding</keyword>
<dbReference type="PROSITE" id="PS00041">
    <property type="entry name" value="HTH_ARAC_FAMILY_1"/>
    <property type="match status" value="1"/>
</dbReference>
<name>A0A3D9IUX5_9BACL</name>
<dbReference type="InterPro" id="IPR018060">
    <property type="entry name" value="HTH_AraC"/>
</dbReference>
<reference evidence="5 6" key="1">
    <citation type="submission" date="2018-07" db="EMBL/GenBank/DDBJ databases">
        <title>Genomic Encyclopedia of Type Strains, Phase III (KMG-III): the genomes of soil and plant-associated and newly described type strains.</title>
        <authorList>
            <person name="Whitman W."/>
        </authorList>
    </citation>
    <scope>NUCLEOTIDE SEQUENCE [LARGE SCALE GENOMIC DNA]</scope>
    <source>
        <strain evidence="5 6">CECT 7287</strain>
    </source>
</reference>
<dbReference type="InterPro" id="IPR018062">
    <property type="entry name" value="HTH_AraC-typ_CS"/>
</dbReference>
<dbReference type="Proteomes" id="UP000256977">
    <property type="component" value="Unassembled WGS sequence"/>
</dbReference>
<sequence length="276" mass="32651">MKQMYRINENRIIGSANRNVYVNETLHPNRVMKEHDFVYIEEGYWEIYQNDQCYKLYPNDVILLRAGEHHYGLTPCSPNTKTMYLHVNYDEQDHTVMSEGAEGAATHVGLNTVIHCQGSSKVKETFQQIVYTYLSENPYKNEKLSVLFNLLLLELYEHAAVAMDKPNMAERIVEFIHQHPQRFFTAKQLSEEFYLNERTIMKHFKAQYGKSIYVYQLDQKMEAVRLFLLNHPDIKLHEVALNFGFYDEFHLSKTFKKKFNVSPSQYRLQIADQTNE</sequence>
<dbReference type="GO" id="GO:0003700">
    <property type="term" value="F:DNA-binding transcription factor activity"/>
    <property type="evidence" value="ECO:0007669"/>
    <property type="project" value="InterPro"/>
</dbReference>
<evidence type="ECO:0000313" key="6">
    <source>
        <dbReference type="Proteomes" id="UP000256977"/>
    </source>
</evidence>
<dbReference type="PANTHER" id="PTHR43280">
    <property type="entry name" value="ARAC-FAMILY TRANSCRIPTIONAL REGULATOR"/>
    <property type="match status" value="1"/>
</dbReference>
<dbReference type="PANTHER" id="PTHR43280:SF2">
    <property type="entry name" value="HTH-TYPE TRANSCRIPTIONAL REGULATOR EXSA"/>
    <property type="match status" value="1"/>
</dbReference>
<keyword evidence="1" id="KW-0805">Transcription regulation</keyword>
<keyword evidence="6" id="KW-1185">Reference proteome</keyword>
<dbReference type="InterPro" id="IPR009057">
    <property type="entry name" value="Homeodomain-like_sf"/>
</dbReference>
<accession>A0A3D9IUX5</accession>
<feature type="domain" description="HTH araC/xylS-type" evidence="4">
    <location>
        <begin position="170"/>
        <end position="269"/>
    </location>
</feature>
<dbReference type="GO" id="GO:0043565">
    <property type="term" value="F:sequence-specific DNA binding"/>
    <property type="evidence" value="ECO:0007669"/>
    <property type="project" value="InterPro"/>
</dbReference>